<evidence type="ECO:0000313" key="3">
    <source>
        <dbReference type="Proteomes" id="UP000259864"/>
    </source>
</evidence>
<accession>A0A3B0PM02</accession>
<gene>
    <name evidence="2" type="ORF">NCTC10135_01258</name>
</gene>
<dbReference type="SUPFAM" id="SSF52266">
    <property type="entry name" value="SGNH hydrolase"/>
    <property type="match status" value="1"/>
</dbReference>
<proteinExistence type="predicted"/>
<evidence type="ECO:0000256" key="1">
    <source>
        <dbReference type="SAM" id="Coils"/>
    </source>
</evidence>
<evidence type="ECO:0000313" key="2">
    <source>
        <dbReference type="EMBL" id="SYV90733.1"/>
    </source>
</evidence>
<organism evidence="2 3">
    <name type="scientific">Metamycoplasma alkalescens</name>
    <dbReference type="NCBI Taxonomy" id="45363"/>
    <lineage>
        <taxon>Bacteria</taxon>
        <taxon>Bacillati</taxon>
        <taxon>Mycoplasmatota</taxon>
        <taxon>Mycoplasmoidales</taxon>
        <taxon>Metamycoplasmataceae</taxon>
        <taxon>Metamycoplasma</taxon>
    </lineage>
</organism>
<dbReference type="Gene3D" id="3.40.50.1110">
    <property type="entry name" value="SGNH hydrolase"/>
    <property type="match status" value="1"/>
</dbReference>
<feature type="coiled-coil region" evidence="1">
    <location>
        <begin position="197"/>
        <end position="224"/>
    </location>
</feature>
<dbReference type="InterPro" id="IPR036514">
    <property type="entry name" value="SGNH_hydro_sf"/>
</dbReference>
<keyword evidence="1" id="KW-0175">Coiled coil</keyword>
<dbReference type="Proteomes" id="UP000259864">
    <property type="component" value="Chromosome 1"/>
</dbReference>
<protein>
    <submittedName>
        <fullName evidence="2">Uncharacterized protein</fullName>
    </submittedName>
</protein>
<dbReference type="EMBL" id="LS991949">
    <property type="protein sequence ID" value="SYV90733.1"/>
    <property type="molecule type" value="Genomic_DNA"/>
</dbReference>
<feature type="coiled-coil region" evidence="1">
    <location>
        <begin position="6"/>
        <end position="37"/>
    </location>
</feature>
<dbReference type="AlphaFoldDB" id="A0A3B0PM02"/>
<reference evidence="3" key="1">
    <citation type="submission" date="2018-06" db="EMBL/GenBank/DDBJ databases">
        <authorList>
            <consortium name="Pathogen Informatics"/>
        </authorList>
    </citation>
    <scope>NUCLEOTIDE SEQUENCE [LARGE SCALE GENOMIC DNA]</scope>
    <source>
        <strain evidence="3">NCTC10135</strain>
    </source>
</reference>
<dbReference type="KEGG" id="mala:NCTC10135_01258"/>
<feature type="non-terminal residue" evidence="2">
    <location>
        <position position="313"/>
    </location>
</feature>
<name>A0A3B0PM02_9BACT</name>
<sequence length="313" mass="36281">MIFNQNQNTKERIESFKNKINQRIENLKNNYFALIDEIKQINPEINISLTGFLSPLLHTINLQSNEGLNEVFKNTTKQLNEAIQSVATKKNLNFYSFSNEEYLLNNKNDFTTDFISILPNKNAYKKLGQDIFAKMSINNSEYNKLFDNQENSKHLNTLEFEKKSTTIKSLIFGINNTKTDSYNKEYPFEKNQINKKIIASEKQNNSVEELLKELKLNLNVTSDKEIKDIVLNLLGILGVNKSDVYQTFSNLCDSLLEKNQINLLKAFFNQILESDNTKDTLKKVNIAILELLAKQAHTNTSFENIKNLIHHQW</sequence>